<dbReference type="PANTHER" id="PTHR43775:SF20">
    <property type="entry name" value="HYBRID PKS-NRPS SYNTHETASE APDA"/>
    <property type="match status" value="1"/>
</dbReference>
<dbReference type="Pfam" id="PF03959">
    <property type="entry name" value="FSH1"/>
    <property type="match status" value="1"/>
</dbReference>
<dbReference type="SUPFAM" id="SSF51735">
    <property type="entry name" value="NAD(P)-binding Rossmann-fold domains"/>
    <property type="match status" value="1"/>
</dbReference>
<dbReference type="Gene3D" id="3.30.70.3290">
    <property type="match status" value="1"/>
</dbReference>
<dbReference type="RefSeq" id="XP_026629410.1">
    <property type="nucleotide sequence ID" value="XM_026770967.1"/>
</dbReference>
<dbReference type="InterPro" id="IPR013217">
    <property type="entry name" value="Methyltransf_12"/>
</dbReference>
<dbReference type="GO" id="GO:0004312">
    <property type="term" value="F:fatty acid synthase activity"/>
    <property type="evidence" value="ECO:0007669"/>
    <property type="project" value="TreeGrafter"/>
</dbReference>
<accession>A0A3F3QB70</accession>
<feature type="active site" description="Proton acceptor; for dehydratase activity" evidence="6">
    <location>
        <position position="1235"/>
    </location>
</feature>
<evidence type="ECO:0000256" key="6">
    <source>
        <dbReference type="PROSITE-ProRule" id="PRU01363"/>
    </source>
</evidence>
<dbReference type="InterPro" id="IPR029058">
    <property type="entry name" value="AB_hydrolase_fold"/>
</dbReference>
<dbReference type="EMBL" id="KZ852038">
    <property type="protein sequence ID" value="RDH36388.1"/>
    <property type="molecule type" value="Genomic_DNA"/>
</dbReference>
<dbReference type="Pfam" id="PF02801">
    <property type="entry name" value="Ketoacyl-synt_C"/>
    <property type="match status" value="1"/>
</dbReference>
<keyword evidence="1" id="KW-0596">Phosphopantetheine</keyword>
<organism evidence="10 11">
    <name type="scientific">Aspergillus welwitschiae</name>
    <dbReference type="NCBI Taxonomy" id="1341132"/>
    <lineage>
        <taxon>Eukaryota</taxon>
        <taxon>Fungi</taxon>
        <taxon>Dikarya</taxon>
        <taxon>Ascomycota</taxon>
        <taxon>Pezizomycotina</taxon>
        <taxon>Eurotiomycetes</taxon>
        <taxon>Eurotiomycetidae</taxon>
        <taxon>Eurotiales</taxon>
        <taxon>Aspergillaceae</taxon>
        <taxon>Aspergillus</taxon>
        <taxon>Aspergillus subgen. Circumdati</taxon>
    </lineage>
</organism>
<dbReference type="Gene3D" id="3.10.129.110">
    <property type="entry name" value="Polyketide synthase dehydratase"/>
    <property type="match status" value="1"/>
</dbReference>
<dbReference type="Pfam" id="PF08659">
    <property type="entry name" value="KR"/>
    <property type="match status" value="1"/>
</dbReference>
<dbReference type="InterPro" id="IPR020806">
    <property type="entry name" value="PKS_PP-bd"/>
</dbReference>
<dbReference type="InterPro" id="IPR016035">
    <property type="entry name" value="Acyl_Trfase/lysoPLipase"/>
</dbReference>
<dbReference type="Gene3D" id="3.40.50.1820">
    <property type="entry name" value="alpha/beta hydrolase"/>
    <property type="match status" value="1"/>
</dbReference>
<dbReference type="InterPro" id="IPR018201">
    <property type="entry name" value="Ketoacyl_synth_AS"/>
</dbReference>
<gene>
    <name evidence="10" type="ORF">BDQ94DRAFT_168004</name>
</gene>
<keyword evidence="4" id="KW-0808">Transferase</keyword>
<dbReference type="STRING" id="1341132.A0A3F3QB70"/>
<dbReference type="SMART" id="SM00825">
    <property type="entry name" value="PKS_KS"/>
    <property type="match status" value="1"/>
</dbReference>
<dbReference type="InterPro" id="IPR049552">
    <property type="entry name" value="PKS_DH_N"/>
</dbReference>
<dbReference type="InterPro" id="IPR057326">
    <property type="entry name" value="KR_dom"/>
</dbReference>
<dbReference type="SUPFAM" id="SSF55048">
    <property type="entry name" value="Probable ACP-binding domain of malonyl-CoA ACP transacylase"/>
    <property type="match status" value="1"/>
</dbReference>
<dbReference type="Pfam" id="PF16197">
    <property type="entry name" value="KAsynt_C_assoc"/>
    <property type="match status" value="1"/>
</dbReference>
<dbReference type="SMART" id="SM00823">
    <property type="entry name" value="PKS_PP"/>
    <property type="match status" value="1"/>
</dbReference>
<dbReference type="SUPFAM" id="SSF53901">
    <property type="entry name" value="Thiolase-like"/>
    <property type="match status" value="1"/>
</dbReference>
<protein>
    <submittedName>
        <fullName evidence="10">Polyketide synthase</fullName>
    </submittedName>
</protein>
<dbReference type="GO" id="GO:0008168">
    <property type="term" value="F:methyltransferase activity"/>
    <property type="evidence" value="ECO:0007669"/>
    <property type="project" value="UniProtKB-KW"/>
</dbReference>
<dbReference type="PROSITE" id="PS50075">
    <property type="entry name" value="CARRIER"/>
    <property type="match status" value="1"/>
</dbReference>
<dbReference type="GO" id="GO:0044550">
    <property type="term" value="P:secondary metabolite biosynthetic process"/>
    <property type="evidence" value="ECO:0007669"/>
    <property type="project" value="UniProtKB-ARBA"/>
</dbReference>
<dbReference type="Gene3D" id="3.40.366.10">
    <property type="entry name" value="Malonyl-Coenzyme A Acyl Carrier Protein, domain 2"/>
    <property type="match status" value="1"/>
</dbReference>
<dbReference type="GO" id="GO:0004315">
    <property type="term" value="F:3-oxoacyl-[acyl-carrier-protein] synthase activity"/>
    <property type="evidence" value="ECO:0007669"/>
    <property type="project" value="InterPro"/>
</dbReference>
<feature type="domain" description="PKS/mFAS DH" evidence="9">
    <location>
        <begin position="1199"/>
        <end position="1501"/>
    </location>
</feature>
<dbReference type="InterPro" id="IPR020841">
    <property type="entry name" value="PKS_Beta-ketoAc_synthase_dom"/>
</dbReference>
<dbReference type="GO" id="GO:0006633">
    <property type="term" value="P:fatty acid biosynthetic process"/>
    <property type="evidence" value="ECO:0007669"/>
    <property type="project" value="InterPro"/>
</dbReference>
<evidence type="ECO:0000259" key="7">
    <source>
        <dbReference type="PROSITE" id="PS50075"/>
    </source>
</evidence>
<evidence type="ECO:0000259" key="9">
    <source>
        <dbReference type="PROSITE" id="PS52019"/>
    </source>
</evidence>
<feature type="domain" description="Carrier" evidence="7">
    <location>
        <begin position="2668"/>
        <end position="2746"/>
    </location>
</feature>
<dbReference type="SUPFAM" id="SSF47336">
    <property type="entry name" value="ACP-like"/>
    <property type="match status" value="1"/>
</dbReference>
<keyword evidence="2" id="KW-0597">Phosphoprotein</keyword>
<dbReference type="InterPro" id="IPR050091">
    <property type="entry name" value="PKS_NRPS_Biosynth_Enz"/>
</dbReference>
<dbReference type="Pfam" id="PF21089">
    <property type="entry name" value="PKS_DH_N"/>
    <property type="match status" value="1"/>
</dbReference>
<reference evidence="10 11" key="1">
    <citation type="submission" date="2018-07" db="EMBL/GenBank/DDBJ databases">
        <title>The genomes of Aspergillus section Nigri reveals drivers in fungal speciation.</title>
        <authorList>
            <consortium name="DOE Joint Genome Institute"/>
            <person name="Vesth T.C."/>
            <person name="Nybo J."/>
            <person name="Theobald S."/>
            <person name="Brandl J."/>
            <person name="Frisvad J.C."/>
            <person name="Nielsen K.F."/>
            <person name="Lyhne E.K."/>
            <person name="Kogle M.E."/>
            <person name="Kuo A."/>
            <person name="Riley R."/>
            <person name="Clum A."/>
            <person name="Nolan M."/>
            <person name="Lipzen A."/>
            <person name="Salamov A."/>
            <person name="Henrissat B."/>
            <person name="Wiebenga A."/>
            <person name="De vries R.P."/>
            <person name="Grigoriev I.V."/>
            <person name="Mortensen U.H."/>
            <person name="Andersen M.R."/>
            <person name="Baker S.E."/>
        </authorList>
    </citation>
    <scope>NUCLEOTIDE SEQUENCE [LARGE SCALE GENOMIC DNA]</scope>
    <source>
        <strain evidence="10 11">CBS 139.54b</strain>
    </source>
</reference>
<dbReference type="Gene3D" id="1.10.1200.10">
    <property type="entry name" value="ACP-like"/>
    <property type="match status" value="1"/>
</dbReference>
<dbReference type="Proteomes" id="UP000253729">
    <property type="component" value="Unassembled WGS sequence"/>
</dbReference>
<dbReference type="InterPro" id="IPR013968">
    <property type="entry name" value="PKS_KR"/>
</dbReference>
<keyword evidence="11" id="KW-1185">Reference proteome</keyword>
<dbReference type="InterPro" id="IPR036736">
    <property type="entry name" value="ACP-like_sf"/>
</dbReference>
<dbReference type="Pfam" id="PF14765">
    <property type="entry name" value="PS-DH"/>
    <property type="match status" value="1"/>
</dbReference>
<dbReference type="InterPro" id="IPR014031">
    <property type="entry name" value="Ketoacyl_synth_C"/>
</dbReference>
<dbReference type="CDD" id="cd02440">
    <property type="entry name" value="AdoMet_MTases"/>
    <property type="match status" value="1"/>
</dbReference>
<dbReference type="SUPFAM" id="SSF52151">
    <property type="entry name" value="FabD/lysophospholipase-like"/>
    <property type="match status" value="1"/>
</dbReference>
<dbReference type="PANTHER" id="PTHR43775">
    <property type="entry name" value="FATTY ACID SYNTHASE"/>
    <property type="match status" value="1"/>
</dbReference>
<dbReference type="Pfam" id="PF08242">
    <property type="entry name" value="Methyltransf_12"/>
    <property type="match status" value="1"/>
</dbReference>
<dbReference type="SUPFAM" id="SSF53335">
    <property type="entry name" value="S-adenosyl-L-methionine-dependent methyltransferases"/>
    <property type="match status" value="1"/>
</dbReference>
<dbReference type="Gene3D" id="3.40.47.10">
    <property type="match status" value="1"/>
</dbReference>
<feature type="region of interest" description="N-terminal hotdog fold" evidence="6">
    <location>
        <begin position="1199"/>
        <end position="1335"/>
    </location>
</feature>
<dbReference type="Gene3D" id="3.40.50.720">
    <property type="entry name" value="NAD(P)-binding Rossmann-like Domain"/>
    <property type="match status" value="2"/>
</dbReference>
<dbReference type="SMART" id="SM00822">
    <property type="entry name" value="PKS_KR"/>
    <property type="match status" value="1"/>
</dbReference>
<dbReference type="SUPFAM" id="SSF53474">
    <property type="entry name" value="alpha/beta-Hydrolases"/>
    <property type="match status" value="1"/>
</dbReference>
<evidence type="ECO:0000256" key="1">
    <source>
        <dbReference type="ARBA" id="ARBA00022450"/>
    </source>
</evidence>
<dbReference type="InterPro" id="IPR014030">
    <property type="entry name" value="Ketoacyl_synth_N"/>
</dbReference>
<evidence type="ECO:0000256" key="2">
    <source>
        <dbReference type="ARBA" id="ARBA00022553"/>
    </source>
</evidence>
<dbReference type="SMART" id="SM00826">
    <property type="entry name" value="PKS_DH"/>
    <property type="match status" value="1"/>
</dbReference>
<keyword evidence="3" id="KW-0489">Methyltransferase</keyword>
<sequence>MRFLCLHGIGTGNAIMEAQLYMIKRQLPGHEFVYFQGELETPPAPGVEMFFPGPYYSYFTVPSPNAVLEVINRLEQFIDLHGPFDGILGFSQGAALAASYLLHDADRSCPRAEFRCAVFFCAIQCWDVDSPGFTMDKEGHCRAIGAEENSSELQWKTDEVTSVFSAANHPLLRQDWDEATPLLWPYGKAPMRSDALARISIPSLHIVGAKDPYRAESLALQTHCTRCNAQMVETAAGHEIPRDPILSFMMNEPIAIIGSGCRLAGGCDTPSTLWTLLQQPYDVSQEIPQDRIPPSHHNASPRGYFLSQDVAKFDASFFNLNPLEAQAIDPQHRLLLETVYEALEEAGMPMERLRGSDTAVYTGVMFHDYLALSSRDQESISKYHITGTAPNKASNRISHFFDWHGPSVTVDTACSSSLVALHQAVQQLRTGGSHLAVAAGANLLLDGRPFIGFSNLGMLSPTGSCKMWDTSADGYARGEGILAVLLKPLSLALADGDNIQCVIRETGVNHDGRTTGITLPSASAQVSLIQDVYRRAGLDPTQPGDRPQYIEAHGTGTQAGDPLEAEALATAFALASTLDHSEVCPVRVGSIKTVVGHTEGAAGLAGVLKASLALQHGRIPPNLGFQQLNPKVAPYCTHLTVATKAEPWPEPPSPSATLRRASVNSFGFGGTNAHVILESVGLQDIPVSGNSSQLPSLASPSLLPYVFSAASERSLVAMLKRYDHHLQGHPSIDPRQLASTLASQRSVLPVRIRFPASSLEVLREGLARILASESPQAGHRSPLRESCILGIFTGQGAQWPQMGAGLLAAYPPLTTFLDSLNAALQSLPEEDRPAWSLREELQRPSEESRLDVPEICQPACTAVQLMLAHLLQAVGGVSFTAVVGHSSGEIAAAVVAGYLRPGDAIRIAYYRGLHVSRVLPTLPKEGRMLAAGLSQAAAEELVDTVVFEGRLSVAAVNSPSSVTLSGDADAVAEAKAYLDSCKVFNRLLKVGTAYHSHHMRACAAEYHNSLIQCQVEVLRPSGDNVPRWYSSVRSGQAMIYDNDNGNHNGEGTGELAASYWVDNLVNPVLFQHAVSSAITHPEMEVNFCLELGPHPALQGPATQTMVESCSSALPYSGTLHRNKHDEVAISECLGDLWVHLGSVGVPNLKAFGQTPHRPSVTDLPRYPWDHEHSFWVPEPSHRSTRRLVTHHTICKSPVHSLLGSRDELIGAVDRATAYHWSNELRADRLGWLRGHILQGQIIFPATGYLALAVEAALQMAKGRPVQAITLEEVNFLKALRVDDETGASIIVSLHVSWDDEQVVQARFTVDVYSTEETSRSTAAATMNITVQLGNPDEDLLPELASSPSPVMMTELDPGYVYSHLAELGYEYTGPFQRISRLRRSLGQALAEVDWRKEGADDPVLHPALLDNAVQVLFSAFTDHRDGSLWNLYMPVSIERVTFNLPYCSFGGCDSKFTVESYLHQADPLGICGDVSMFNAAGKGVVQMERLNTMPASPATADNDLQLFSETRWEVAEPNGERALGSRRASPAMLAKTLDWERVALYYLRQISGQFLDVETGMRKTADDIEPHHGAFLDYCTWLQETIRTGQHPYALPQWLQDTAEQIDQIQTRYSTEDIDFRLIRMAWEVLPAVIRHDTTMLQSFMADDTLSEWYQNSLVCAPAQEPLGAIIAQLAHRYRRLQVLEIGAGTGCATRSVLPALGDALARYMFTDVSAGFFDKAAQQFAPFADRMEFQTFDLDVDPIEQGFEEGSYDVVVAYAVLHVASSLRDALRRVRRLLKPGGFLVLTEVLGDGPMALGLIFGGFTGWWAGREEGRRYSPTVSLETWQELLAATGFSGVDTHTPLKDPIAWPISVMVAQAVENKVCLLPEPVVEELVIVAAPSFPEPEVLQGVQAQLRAHTRHLTLFKSLEELNGAPFPTKPTVLNLAHLDPESVKPSEGAWQGLQALINSARHMLWITDDYRAGNASSALSVGLARSLLHEMPHLRLQMLDISRKTDKDTAVKVIFESFLRLVSTSDPDTLSTFEPELALDSTGQLLVPRLHPLKPANHRLNSSRRKISAPVRVGTQACLLEWQMDTFTLVKKSSLHSDDEVESRSVRTIRSALTALPTRVGPVFLHQGMDSVTGEAVVVASNEISSVLTAPKLSSIIVSPETSHNSQYFNLLVAHLVIASVVEDIAPGTSVLLYAIDRASATYQAVWTCQLQAKKCQVHYLTGSKELASTASWTYCNPRAPRRVLNAALPKNLQAVIDLADNKAAARALDFLPGHCQRYVLPSGVADISSLPTLPPLTDLTELLRAAHTAAESYVVQNMGTYYPEYEVSELLNCRPGSLSGVPIINWSCPTSLPVHYQPIDASTQILRPDRTYWLVGLTGDLGQSLCSWMIEHGARTIILTSRHPQMPPDWVERQHQTHGANIISIAGDITSRPSLHAIHETITKAYPPLDGIANGAMLMREKFFAQTTAAELYEVLRPKVQGLRHLDDLIGDLPLQFFIAFSSILATLGNLGQSAYTAANVASEALITQRRRRHVAGSVIQISRMTDVGYVKRQREQYSAQEMARLEAYCLPMGERELHALFAEGIRAGRPLPVSSSDAAQGSVITAGIPQVDMTNPENAVRRGVTWATNVRFSHYWQHQNPLRRKYGDLQAGRDGEKNAASTRARLAQSKSREETRTIIFDGIVSKVRSSLHLPADQPVLEPTALVDLGLDSLIAVDIRTWTMKELGVDVPVLKLLAGITVEEIVREAMSELGDVTHAN</sequence>
<keyword evidence="5" id="KW-0511">Multifunctional enzyme</keyword>
<dbReference type="InterPro" id="IPR016036">
    <property type="entry name" value="Malonyl_transacylase_ACP-bd"/>
</dbReference>
<evidence type="ECO:0000256" key="5">
    <source>
        <dbReference type="ARBA" id="ARBA00023268"/>
    </source>
</evidence>
<dbReference type="Pfam" id="PF00698">
    <property type="entry name" value="Acyl_transf_1"/>
    <property type="match status" value="1"/>
</dbReference>
<dbReference type="PROSITE" id="PS52004">
    <property type="entry name" value="KS3_2"/>
    <property type="match status" value="1"/>
</dbReference>
<dbReference type="Pfam" id="PF00550">
    <property type="entry name" value="PP-binding"/>
    <property type="match status" value="1"/>
</dbReference>
<dbReference type="GO" id="GO:0032259">
    <property type="term" value="P:methylation"/>
    <property type="evidence" value="ECO:0007669"/>
    <property type="project" value="UniProtKB-KW"/>
</dbReference>
<dbReference type="PROSITE" id="PS00606">
    <property type="entry name" value="KS3_1"/>
    <property type="match status" value="1"/>
</dbReference>
<dbReference type="SMART" id="SM00827">
    <property type="entry name" value="PKS_AT"/>
    <property type="match status" value="1"/>
</dbReference>
<dbReference type="GeneID" id="38139323"/>
<dbReference type="CDD" id="cd00833">
    <property type="entry name" value="PKS"/>
    <property type="match status" value="1"/>
</dbReference>
<dbReference type="InterPro" id="IPR032821">
    <property type="entry name" value="PKS_assoc"/>
</dbReference>
<dbReference type="InterPro" id="IPR049551">
    <property type="entry name" value="PKS_DH_C"/>
</dbReference>
<dbReference type="InterPro" id="IPR009081">
    <property type="entry name" value="PP-bd_ACP"/>
</dbReference>
<dbReference type="InterPro" id="IPR014043">
    <property type="entry name" value="Acyl_transferase_dom"/>
</dbReference>
<dbReference type="InterPro" id="IPR042104">
    <property type="entry name" value="PKS_dehydratase_sf"/>
</dbReference>
<dbReference type="InterPro" id="IPR049900">
    <property type="entry name" value="PKS_mFAS_DH"/>
</dbReference>
<dbReference type="Pfam" id="PF00109">
    <property type="entry name" value="ketoacyl-synt"/>
    <property type="match status" value="1"/>
</dbReference>
<name>A0A3F3QB70_9EURO</name>
<dbReference type="PROSITE" id="PS52019">
    <property type="entry name" value="PKS_MFAS_DH"/>
    <property type="match status" value="1"/>
</dbReference>
<evidence type="ECO:0000256" key="3">
    <source>
        <dbReference type="ARBA" id="ARBA00022603"/>
    </source>
</evidence>
<dbReference type="Gene3D" id="3.40.50.150">
    <property type="entry name" value="Vaccinia Virus protein VP39"/>
    <property type="match status" value="1"/>
</dbReference>
<dbReference type="InterPro" id="IPR016039">
    <property type="entry name" value="Thiolase-like"/>
</dbReference>
<feature type="domain" description="Ketosynthase family 3 (KS3)" evidence="8">
    <location>
        <begin position="251"/>
        <end position="679"/>
    </location>
</feature>
<evidence type="ECO:0000313" key="10">
    <source>
        <dbReference type="EMBL" id="RDH36388.1"/>
    </source>
</evidence>
<evidence type="ECO:0000256" key="4">
    <source>
        <dbReference type="ARBA" id="ARBA00022679"/>
    </source>
</evidence>
<feature type="region of interest" description="C-terminal hotdog fold" evidence="6">
    <location>
        <begin position="1350"/>
        <end position="1501"/>
    </location>
</feature>
<evidence type="ECO:0000313" key="11">
    <source>
        <dbReference type="Proteomes" id="UP000253729"/>
    </source>
</evidence>
<proteinExistence type="predicted"/>
<dbReference type="InterPro" id="IPR029063">
    <property type="entry name" value="SAM-dependent_MTases_sf"/>
</dbReference>
<feature type="active site" description="Proton donor; for dehydratase activity" evidence="6">
    <location>
        <position position="1410"/>
    </location>
</feature>
<dbReference type="InterPro" id="IPR036291">
    <property type="entry name" value="NAD(P)-bd_dom_sf"/>
</dbReference>
<dbReference type="InterPro" id="IPR020807">
    <property type="entry name" value="PKS_DH"/>
</dbReference>
<dbReference type="InterPro" id="IPR001227">
    <property type="entry name" value="Ac_transferase_dom_sf"/>
</dbReference>
<evidence type="ECO:0000259" key="8">
    <source>
        <dbReference type="PROSITE" id="PS52004"/>
    </source>
</evidence>
<dbReference type="GO" id="GO:0031177">
    <property type="term" value="F:phosphopantetheine binding"/>
    <property type="evidence" value="ECO:0007669"/>
    <property type="project" value="InterPro"/>
</dbReference>
<dbReference type="InterPro" id="IPR005645">
    <property type="entry name" value="FSH-like_dom"/>
</dbReference>